<evidence type="ECO:0000313" key="1">
    <source>
        <dbReference type="EMBL" id="HGU53314.1"/>
    </source>
</evidence>
<dbReference type="AlphaFoldDB" id="A0A7V4KE75"/>
<protein>
    <submittedName>
        <fullName evidence="1">Uncharacterized protein</fullName>
    </submittedName>
</protein>
<name>A0A7V4KE75_FERPE</name>
<sequence length="242" mass="27457">MAESTGFTWQPDIIADAIYKHYKIEIESGVIRKQDRINEIVENALLGTYEIKPLSSNVVQEAINKLNGKVIEVENKKITLKVDEKTGRIIFEEEEIKPPEIIEKGPPEITTEEIIPITPVAPPTEKTLSEVIIEVDQNFNYEDFKQKLDSLYQTYGTLISSIKIGTSGNLIRVTFDFLGSGHQTSTVIGATRFLRQISNIYKATPQLEIKFTSALPEEKLQEILGSFFTKKVRRSWDRLLPS</sequence>
<accession>A0A7V4KE75</accession>
<reference evidence="1" key="1">
    <citation type="journal article" date="2020" name="mSystems">
        <title>Genome- and Community-Level Interaction Insights into Carbon Utilization and Element Cycling Functions of Hydrothermarchaeota in Hydrothermal Sediment.</title>
        <authorList>
            <person name="Zhou Z."/>
            <person name="Liu Y."/>
            <person name="Xu W."/>
            <person name="Pan J."/>
            <person name="Luo Z.H."/>
            <person name="Li M."/>
        </authorList>
    </citation>
    <scope>NUCLEOTIDE SEQUENCE [LARGE SCALE GENOMIC DNA]</scope>
    <source>
        <strain evidence="1">SpSt-61</strain>
    </source>
</reference>
<proteinExistence type="predicted"/>
<organism evidence="1">
    <name type="scientific">Fervidobacterium pennivorans</name>
    <dbReference type="NCBI Taxonomy" id="93466"/>
    <lineage>
        <taxon>Bacteria</taxon>
        <taxon>Thermotogati</taxon>
        <taxon>Thermotogota</taxon>
        <taxon>Thermotogae</taxon>
        <taxon>Thermotogales</taxon>
        <taxon>Fervidobacteriaceae</taxon>
        <taxon>Fervidobacterium</taxon>
    </lineage>
</organism>
<comment type="caution">
    <text evidence="1">The sequence shown here is derived from an EMBL/GenBank/DDBJ whole genome shotgun (WGS) entry which is preliminary data.</text>
</comment>
<gene>
    <name evidence="1" type="ORF">ENT78_07340</name>
</gene>
<dbReference type="EMBL" id="DSZZ01000347">
    <property type="protein sequence ID" value="HGU53314.1"/>
    <property type="molecule type" value="Genomic_DNA"/>
</dbReference>